<name>A0ABD0LX57_9CAEN</name>
<reference evidence="1 2" key="1">
    <citation type="journal article" date="2023" name="Sci. Data">
        <title>Genome assembly of the Korean intertidal mud-creeper Batillaria attramentaria.</title>
        <authorList>
            <person name="Patra A.K."/>
            <person name="Ho P.T."/>
            <person name="Jun S."/>
            <person name="Lee S.J."/>
            <person name="Kim Y."/>
            <person name="Won Y.J."/>
        </authorList>
    </citation>
    <scope>NUCLEOTIDE SEQUENCE [LARGE SCALE GENOMIC DNA]</scope>
    <source>
        <strain evidence="1">Wonlab-2016</strain>
    </source>
</reference>
<feature type="non-terminal residue" evidence="1">
    <location>
        <position position="52"/>
    </location>
</feature>
<dbReference type="EMBL" id="JACVVK020000019">
    <property type="protein sequence ID" value="KAK7503686.1"/>
    <property type="molecule type" value="Genomic_DNA"/>
</dbReference>
<protein>
    <submittedName>
        <fullName evidence="1">Uncharacterized protein</fullName>
    </submittedName>
</protein>
<comment type="caution">
    <text evidence="1">The sequence shown here is derived from an EMBL/GenBank/DDBJ whole genome shotgun (WGS) entry which is preliminary data.</text>
</comment>
<evidence type="ECO:0000313" key="1">
    <source>
        <dbReference type="EMBL" id="KAK7503686.1"/>
    </source>
</evidence>
<keyword evidence="2" id="KW-1185">Reference proteome</keyword>
<accession>A0ABD0LX57</accession>
<sequence length="52" mass="5685">MTRTVLVKPDHAGTDIESPWSNEVLVDSRLSGILFSARCRHLVYRGTGCPAA</sequence>
<proteinExistence type="predicted"/>
<dbReference type="AlphaFoldDB" id="A0ABD0LX57"/>
<organism evidence="1 2">
    <name type="scientific">Batillaria attramentaria</name>
    <dbReference type="NCBI Taxonomy" id="370345"/>
    <lineage>
        <taxon>Eukaryota</taxon>
        <taxon>Metazoa</taxon>
        <taxon>Spiralia</taxon>
        <taxon>Lophotrochozoa</taxon>
        <taxon>Mollusca</taxon>
        <taxon>Gastropoda</taxon>
        <taxon>Caenogastropoda</taxon>
        <taxon>Sorbeoconcha</taxon>
        <taxon>Cerithioidea</taxon>
        <taxon>Batillariidae</taxon>
        <taxon>Batillaria</taxon>
    </lineage>
</organism>
<evidence type="ECO:0000313" key="2">
    <source>
        <dbReference type="Proteomes" id="UP001519460"/>
    </source>
</evidence>
<dbReference type="Proteomes" id="UP001519460">
    <property type="component" value="Unassembled WGS sequence"/>
</dbReference>
<gene>
    <name evidence="1" type="ORF">BaRGS_00005225</name>
</gene>